<evidence type="ECO:0000313" key="5">
    <source>
        <dbReference type="Proteomes" id="UP000516314"/>
    </source>
</evidence>
<proteinExistence type="inferred from homology"/>
<evidence type="ECO:0000256" key="3">
    <source>
        <dbReference type="ARBA" id="ARBA00022695"/>
    </source>
</evidence>
<dbReference type="InterPro" id="IPR034683">
    <property type="entry name" value="IspD/TarI"/>
</dbReference>
<dbReference type="AlphaFoldDB" id="A0A7G2E9D4"/>
<comment type="similarity">
    <text evidence="1">Belongs to the IspD/TarI cytidylyltransferase family. IspD subfamily.</text>
</comment>
<reference evidence="4 5" key="1">
    <citation type="submission" date="2020-09" db="EMBL/GenBank/DDBJ databases">
        <authorList>
            <person name="Ashkenazy H."/>
        </authorList>
    </citation>
    <scope>NUCLEOTIDE SEQUENCE [LARGE SCALE GENOMIC DNA]</scope>
    <source>
        <strain evidence="5">cv. Cdm-0</strain>
    </source>
</reference>
<dbReference type="GO" id="GO:0070567">
    <property type="term" value="F:cytidylyltransferase activity"/>
    <property type="evidence" value="ECO:0007669"/>
    <property type="project" value="InterPro"/>
</dbReference>
<dbReference type="EMBL" id="LR881467">
    <property type="protein sequence ID" value="CAD5317941.1"/>
    <property type="molecule type" value="Genomic_DNA"/>
</dbReference>
<dbReference type="Gene3D" id="3.90.550.10">
    <property type="entry name" value="Spore Coat Polysaccharide Biosynthesis Protein SpsA, Chain A"/>
    <property type="match status" value="1"/>
</dbReference>
<accession>A0A7G2E9D4</accession>
<dbReference type="InterPro" id="IPR050088">
    <property type="entry name" value="IspD/TarI_cytidylyltransf_bact"/>
</dbReference>
<organism evidence="4 5">
    <name type="scientific">Arabidopsis thaliana</name>
    <name type="common">Mouse-ear cress</name>
    <dbReference type="NCBI Taxonomy" id="3702"/>
    <lineage>
        <taxon>Eukaryota</taxon>
        <taxon>Viridiplantae</taxon>
        <taxon>Streptophyta</taxon>
        <taxon>Embryophyta</taxon>
        <taxon>Tracheophyta</taxon>
        <taxon>Spermatophyta</taxon>
        <taxon>Magnoliopsida</taxon>
        <taxon>eudicotyledons</taxon>
        <taxon>Gunneridae</taxon>
        <taxon>Pentapetalae</taxon>
        <taxon>rosids</taxon>
        <taxon>malvids</taxon>
        <taxon>Brassicales</taxon>
        <taxon>Brassicaceae</taxon>
        <taxon>Camelineae</taxon>
        <taxon>Arabidopsis</taxon>
    </lineage>
</organism>
<sequence>MQVNSDSLVVKTLDRKTLWEMQTPQVIKPELLKKGFELVKSEGLEVTDDVSNVEYLKHPVYVSQGSYTNIKVITPDDLLLAERILSEDS</sequence>
<dbReference type="PANTHER" id="PTHR32125:SF4">
    <property type="entry name" value="2-C-METHYL-D-ERYTHRITOL 4-PHOSPHATE CYTIDYLYLTRANSFERASE, CHLOROPLASTIC"/>
    <property type="match status" value="1"/>
</dbReference>
<keyword evidence="3" id="KW-0548">Nucleotidyltransferase</keyword>
<evidence type="ECO:0000256" key="1">
    <source>
        <dbReference type="ARBA" id="ARBA00009789"/>
    </source>
</evidence>
<dbReference type="PANTHER" id="PTHR32125">
    <property type="entry name" value="2-C-METHYL-D-ERYTHRITOL 4-PHOSPHATE CYTIDYLYLTRANSFERASE, CHLOROPLASTIC"/>
    <property type="match status" value="1"/>
</dbReference>
<dbReference type="Proteomes" id="UP000516314">
    <property type="component" value="Chromosome 2"/>
</dbReference>
<evidence type="ECO:0000313" key="4">
    <source>
        <dbReference type="EMBL" id="CAD5317941.1"/>
    </source>
</evidence>
<gene>
    <name evidence="4" type="ORF">AT9943_LOCUS6191</name>
</gene>
<dbReference type="Pfam" id="PF01128">
    <property type="entry name" value="IspD"/>
    <property type="match status" value="1"/>
</dbReference>
<evidence type="ECO:0000256" key="2">
    <source>
        <dbReference type="ARBA" id="ARBA00022679"/>
    </source>
</evidence>
<dbReference type="SUPFAM" id="SSF53448">
    <property type="entry name" value="Nucleotide-diphospho-sugar transferases"/>
    <property type="match status" value="1"/>
</dbReference>
<dbReference type="InterPro" id="IPR029044">
    <property type="entry name" value="Nucleotide-diphossugar_trans"/>
</dbReference>
<keyword evidence="2" id="KW-0808">Transferase</keyword>
<name>A0A7G2E9D4_ARATH</name>
<protein>
    <submittedName>
        <fullName evidence="4">(thale cress) hypothetical protein</fullName>
    </submittedName>
</protein>